<reference evidence="4" key="1">
    <citation type="submission" date="2020-10" db="EMBL/GenBank/DDBJ databases">
        <title>Sequencing the genomes of 1000 actinobacteria strains.</title>
        <authorList>
            <person name="Klenk H.-P."/>
        </authorList>
    </citation>
    <scope>NUCLEOTIDE SEQUENCE</scope>
    <source>
        <strain evidence="4">DSM 45354</strain>
    </source>
</reference>
<dbReference type="GO" id="GO:0016829">
    <property type="term" value="F:lyase activity"/>
    <property type="evidence" value="ECO:0007669"/>
    <property type="project" value="UniProtKB-KW"/>
</dbReference>
<evidence type="ECO:0000256" key="2">
    <source>
        <dbReference type="SAM" id="MobiDB-lite"/>
    </source>
</evidence>
<evidence type="ECO:0000259" key="3">
    <source>
        <dbReference type="PROSITE" id="PS51819"/>
    </source>
</evidence>
<keyword evidence="4" id="KW-0456">Lyase</keyword>
<dbReference type="InterPro" id="IPR037523">
    <property type="entry name" value="VOC_core"/>
</dbReference>
<dbReference type="Gene3D" id="3.10.180.10">
    <property type="entry name" value="2,3-Dihydroxybiphenyl 1,2-Dioxygenase, domain 1"/>
    <property type="match status" value="2"/>
</dbReference>
<dbReference type="Proteomes" id="UP000638648">
    <property type="component" value="Unassembled WGS sequence"/>
</dbReference>
<dbReference type="InterPro" id="IPR029068">
    <property type="entry name" value="Glyas_Bleomycin-R_OHBP_Dase"/>
</dbReference>
<dbReference type="PANTHER" id="PTHR43048:SF5">
    <property type="entry name" value="BLR5325 PROTEIN"/>
    <property type="match status" value="1"/>
</dbReference>
<dbReference type="GO" id="GO:0046491">
    <property type="term" value="P:L-methylmalonyl-CoA metabolic process"/>
    <property type="evidence" value="ECO:0007669"/>
    <property type="project" value="TreeGrafter"/>
</dbReference>
<feature type="region of interest" description="Disordered" evidence="2">
    <location>
        <begin position="263"/>
        <end position="302"/>
    </location>
</feature>
<comment type="caution">
    <text evidence="4">The sequence shown here is derived from an EMBL/GenBank/DDBJ whole genome shotgun (WGS) entry which is preliminary data.</text>
</comment>
<gene>
    <name evidence="4" type="ORF">HEB94_006384</name>
</gene>
<sequence>MLYELNHAGVRIRDLDASLAFYSGLLGAKVVSEAFIPASRTDCVYIQIAGGMIELLRPADPPAGSTFGLDHVAFMTDDLDAEHERLAGAGFAFSVTPKVAGTGRGRLAFLSDPSGVRVELLQREEEFRVPAISDGLVRSLDHLSVASDDLAASEAFYGGQLGMSPLTTLADYDEEVTRSYFHFGIDTLELHHPATPDPGLPRIRHIGLRVDDVEETSERLRAAGVQIEPGHPKAAGDGIGGWCAVRDPDDVLVLFVDRPDLRDLPTTGRDDLASIDRPRGGTHDSDAPNGAAQNPDPGEGIG</sequence>
<dbReference type="EMBL" id="JADBEM010000001">
    <property type="protein sequence ID" value="MBE1609536.1"/>
    <property type="molecule type" value="Genomic_DNA"/>
</dbReference>
<dbReference type="InterPro" id="IPR051785">
    <property type="entry name" value="MMCE/EMCE_epimerase"/>
</dbReference>
<evidence type="ECO:0000256" key="1">
    <source>
        <dbReference type="ARBA" id="ARBA00022723"/>
    </source>
</evidence>
<dbReference type="SUPFAM" id="SSF54593">
    <property type="entry name" value="Glyoxalase/Bleomycin resistance protein/Dihydroxybiphenyl dioxygenase"/>
    <property type="match status" value="2"/>
</dbReference>
<protein>
    <submittedName>
        <fullName evidence="4">Catechol 2,3-dioxygenase-like lactoylglutathione lyase family enzyme</fullName>
    </submittedName>
</protein>
<keyword evidence="5" id="KW-1185">Reference proteome</keyword>
<dbReference type="InterPro" id="IPR004360">
    <property type="entry name" value="Glyas_Fos-R_dOase_dom"/>
</dbReference>
<feature type="domain" description="VOC" evidence="3">
    <location>
        <begin position="139"/>
        <end position="258"/>
    </location>
</feature>
<dbReference type="CDD" id="cd06587">
    <property type="entry name" value="VOC"/>
    <property type="match status" value="1"/>
</dbReference>
<accession>A0A927MZN2</accession>
<dbReference type="GO" id="GO:0046872">
    <property type="term" value="F:metal ion binding"/>
    <property type="evidence" value="ECO:0007669"/>
    <property type="project" value="UniProtKB-KW"/>
</dbReference>
<dbReference type="RefSeq" id="WP_192753100.1">
    <property type="nucleotide sequence ID" value="NZ_BAABJL010000201.1"/>
</dbReference>
<dbReference type="Pfam" id="PF00903">
    <property type="entry name" value="Glyoxalase"/>
    <property type="match status" value="2"/>
</dbReference>
<feature type="compositionally biased region" description="Basic and acidic residues" evidence="2">
    <location>
        <begin position="263"/>
        <end position="286"/>
    </location>
</feature>
<proteinExistence type="predicted"/>
<organism evidence="4 5">
    <name type="scientific">Actinopolymorpha pittospori</name>
    <dbReference type="NCBI Taxonomy" id="648752"/>
    <lineage>
        <taxon>Bacteria</taxon>
        <taxon>Bacillati</taxon>
        <taxon>Actinomycetota</taxon>
        <taxon>Actinomycetes</taxon>
        <taxon>Propionibacteriales</taxon>
        <taxon>Actinopolymorphaceae</taxon>
        <taxon>Actinopolymorpha</taxon>
    </lineage>
</organism>
<keyword evidence="1" id="KW-0479">Metal-binding</keyword>
<feature type="domain" description="VOC" evidence="3">
    <location>
        <begin position="4"/>
        <end position="123"/>
    </location>
</feature>
<dbReference type="GO" id="GO:0004493">
    <property type="term" value="F:methylmalonyl-CoA epimerase activity"/>
    <property type="evidence" value="ECO:0007669"/>
    <property type="project" value="TreeGrafter"/>
</dbReference>
<dbReference type="PANTHER" id="PTHR43048">
    <property type="entry name" value="METHYLMALONYL-COA EPIMERASE"/>
    <property type="match status" value="1"/>
</dbReference>
<dbReference type="AlphaFoldDB" id="A0A927MZN2"/>
<evidence type="ECO:0000313" key="5">
    <source>
        <dbReference type="Proteomes" id="UP000638648"/>
    </source>
</evidence>
<dbReference type="PROSITE" id="PS51819">
    <property type="entry name" value="VOC"/>
    <property type="match status" value="2"/>
</dbReference>
<evidence type="ECO:0000313" key="4">
    <source>
        <dbReference type="EMBL" id="MBE1609536.1"/>
    </source>
</evidence>
<name>A0A927MZN2_9ACTN</name>